<evidence type="ECO:0000256" key="1">
    <source>
        <dbReference type="SAM" id="MobiDB-lite"/>
    </source>
</evidence>
<comment type="caution">
    <text evidence="2">The sequence shown here is derived from an EMBL/GenBank/DDBJ whole genome shotgun (WGS) entry which is preliminary data.</text>
</comment>
<accession>A0ABR4B8I3</accession>
<dbReference type="Proteomes" id="UP001590951">
    <property type="component" value="Unassembled WGS sequence"/>
</dbReference>
<feature type="compositionally biased region" description="Acidic residues" evidence="1">
    <location>
        <begin position="35"/>
        <end position="45"/>
    </location>
</feature>
<organism evidence="2 3">
    <name type="scientific">Lepraria finkii</name>
    <dbReference type="NCBI Taxonomy" id="1340010"/>
    <lineage>
        <taxon>Eukaryota</taxon>
        <taxon>Fungi</taxon>
        <taxon>Dikarya</taxon>
        <taxon>Ascomycota</taxon>
        <taxon>Pezizomycotina</taxon>
        <taxon>Lecanoromycetes</taxon>
        <taxon>OSLEUM clade</taxon>
        <taxon>Lecanoromycetidae</taxon>
        <taxon>Lecanorales</taxon>
        <taxon>Lecanorineae</taxon>
        <taxon>Stereocaulaceae</taxon>
        <taxon>Lepraria</taxon>
    </lineage>
</organism>
<evidence type="ECO:0000313" key="3">
    <source>
        <dbReference type="Proteomes" id="UP001590951"/>
    </source>
</evidence>
<name>A0ABR4B8I3_9LECA</name>
<evidence type="ECO:0000313" key="2">
    <source>
        <dbReference type="EMBL" id="KAL2054163.1"/>
    </source>
</evidence>
<reference evidence="2 3" key="1">
    <citation type="submission" date="2024-09" db="EMBL/GenBank/DDBJ databases">
        <title>Rethinking Asexuality: The Enigmatic Case of Functional Sexual Genes in Lepraria (Stereocaulaceae).</title>
        <authorList>
            <person name="Doellman M."/>
            <person name="Sun Y."/>
            <person name="Barcenas-Pena A."/>
            <person name="Lumbsch H.T."/>
            <person name="Grewe F."/>
        </authorList>
    </citation>
    <scope>NUCLEOTIDE SEQUENCE [LARGE SCALE GENOMIC DNA]</scope>
    <source>
        <strain evidence="2 3">Grewe 0041</strain>
    </source>
</reference>
<keyword evidence="3" id="KW-1185">Reference proteome</keyword>
<protein>
    <submittedName>
        <fullName evidence="2">Uncharacterized protein</fullName>
    </submittedName>
</protein>
<feature type="region of interest" description="Disordered" evidence="1">
    <location>
        <begin position="35"/>
        <end position="98"/>
    </location>
</feature>
<sequence length="131" mass="14778">MSLDTMPNDILLTMFKSLYPPGFFSNFDWQAAYCLDDEGNSDDEDKGQSEVEGQEEEDDEGGEDKEDDDTDLNDDECEDGDEDEEDLETSSSSSSHDFRVAREIAAWEHVNEADEAMKSLSQICRQLRATS</sequence>
<gene>
    <name evidence="2" type="ORF">ABVK25_005702</name>
</gene>
<proteinExistence type="predicted"/>
<feature type="compositionally biased region" description="Acidic residues" evidence="1">
    <location>
        <begin position="52"/>
        <end position="88"/>
    </location>
</feature>
<dbReference type="EMBL" id="JBHFEH010000017">
    <property type="protein sequence ID" value="KAL2054163.1"/>
    <property type="molecule type" value="Genomic_DNA"/>
</dbReference>